<dbReference type="AlphaFoldDB" id="W5VYQ4"/>
<evidence type="ECO:0000313" key="7">
    <source>
        <dbReference type="EMBL" id="AHH94048.1"/>
    </source>
</evidence>
<accession>W5VYQ4</accession>
<keyword evidence="8" id="KW-1185">Reference proteome</keyword>
<keyword evidence="3" id="KW-0804">Transcription</keyword>
<dbReference type="InterPro" id="IPR001647">
    <property type="entry name" value="HTH_TetR"/>
</dbReference>
<dbReference type="PRINTS" id="PR00455">
    <property type="entry name" value="HTHTETR"/>
</dbReference>
<dbReference type="PANTHER" id="PTHR30055">
    <property type="entry name" value="HTH-TYPE TRANSCRIPTIONAL REGULATOR RUTR"/>
    <property type="match status" value="1"/>
</dbReference>
<feature type="domain" description="HTH tetR-type" evidence="6">
    <location>
        <begin position="28"/>
        <end position="88"/>
    </location>
</feature>
<dbReference type="STRING" id="1449976.KALB_673"/>
<evidence type="ECO:0000256" key="5">
    <source>
        <dbReference type="SAM" id="MobiDB-lite"/>
    </source>
</evidence>
<sequence>MTQRQGPAGPPAGTEAAAVVRQRGRPSTGVREAVLAATAEILRVDGIARLSTKEVARRAGVAESSIFYHFGDKHELLQAVVRAQTPELAELRSTGGSLREGLIALCTTLEEHYARSLPVLTAVQADGELRRRMAEGGRQYCQAPLSALDRITEHLSAEIEAGRLRPGLDSRTAALLLLGASYQRALHVYMGCPAEVLPTVSDLVDALLPEPGHA</sequence>
<keyword evidence="2 4" id="KW-0238">DNA-binding</keyword>
<feature type="region of interest" description="Disordered" evidence="5">
    <location>
        <begin position="1"/>
        <end position="24"/>
    </location>
</feature>
<evidence type="ECO:0000256" key="2">
    <source>
        <dbReference type="ARBA" id="ARBA00023125"/>
    </source>
</evidence>
<dbReference type="GO" id="GO:0003700">
    <property type="term" value="F:DNA-binding transcription factor activity"/>
    <property type="evidence" value="ECO:0007669"/>
    <property type="project" value="TreeGrafter"/>
</dbReference>
<organism evidence="7 8">
    <name type="scientific">Kutzneria albida DSM 43870</name>
    <dbReference type="NCBI Taxonomy" id="1449976"/>
    <lineage>
        <taxon>Bacteria</taxon>
        <taxon>Bacillati</taxon>
        <taxon>Actinomycetota</taxon>
        <taxon>Actinomycetes</taxon>
        <taxon>Pseudonocardiales</taxon>
        <taxon>Pseudonocardiaceae</taxon>
        <taxon>Kutzneria</taxon>
    </lineage>
</organism>
<gene>
    <name evidence="7" type="ORF">KALB_673</name>
</gene>
<proteinExistence type="predicted"/>
<dbReference type="Proteomes" id="UP000019225">
    <property type="component" value="Chromosome"/>
</dbReference>
<dbReference type="SUPFAM" id="SSF48498">
    <property type="entry name" value="Tetracyclin repressor-like, C-terminal domain"/>
    <property type="match status" value="1"/>
</dbReference>
<evidence type="ECO:0000313" key="8">
    <source>
        <dbReference type="Proteomes" id="UP000019225"/>
    </source>
</evidence>
<dbReference type="PANTHER" id="PTHR30055:SF234">
    <property type="entry name" value="HTH-TYPE TRANSCRIPTIONAL REGULATOR BETI"/>
    <property type="match status" value="1"/>
</dbReference>
<evidence type="ECO:0000256" key="3">
    <source>
        <dbReference type="ARBA" id="ARBA00023163"/>
    </source>
</evidence>
<dbReference type="eggNOG" id="COG1309">
    <property type="taxonomic scope" value="Bacteria"/>
</dbReference>
<evidence type="ECO:0000256" key="1">
    <source>
        <dbReference type="ARBA" id="ARBA00023015"/>
    </source>
</evidence>
<dbReference type="GO" id="GO:0000976">
    <property type="term" value="F:transcription cis-regulatory region binding"/>
    <property type="evidence" value="ECO:0007669"/>
    <property type="project" value="TreeGrafter"/>
</dbReference>
<dbReference type="PATRIC" id="fig|1449976.3.peg.684"/>
<dbReference type="EMBL" id="CP007155">
    <property type="protein sequence ID" value="AHH94048.1"/>
    <property type="molecule type" value="Genomic_DNA"/>
</dbReference>
<dbReference type="HOGENOM" id="CLU_069356_26_1_11"/>
<feature type="DNA-binding region" description="H-T-H motif" evidence="4">
    <location>
        <begin position="51"/>
        <end position="70"/>
    </location>
</feature>
<protein>
    <recommendedName>
        <fullName evidence="6">HTH tetR-type domain-containing protein</fullName>
    </recommendedName>
</protein>
<reference evidence="7 8" key="1">
    <citation type="journal article" date="2014" name="BMC Genomics">
        <title>Complete genome sequence of producer of the glycopeptide antibiotic Aculeximycin Kutzneria albida DSM 43870T, a representative of minor genus of Pseudonocardiaceae.</title>
        <authorList>
            <person name="Rebets Y."/>
            <person name="Tokovenko B."/>
            <person name="Lushchyk I."/>
            <person name="Ruckert C."/>
            <person name="Zaburannyi N."/>
            <person name="Bechthold A."/>
            <person name="Kalinowski J."/>
            <person name="Luzhetskyy A."/>
        </authorList>
    </citation>
    <scope>NUCLEOTIDE SEQUENCE [LARGE SCALE GENOMIC DNA]</scope>
    <source>
        <strain evidence="7">DSM 43870</strain>
    </source>
</reference>
<dbReference type="OrthoDB" id="4899232at2"/>
<dbReference type="InterPro" id="IPR036271">
    <property type="entry name" value="Tet_transcr_reg_TetR-rel_C_sf"/>
</dbReference>
<name>W5VYQ4_9PSEU</name>
<dbReference type="PROSITE" id="PS50977">
    <property type="entry name" value="HTH_TETR_2"/>
    <property type="match status" value="1"/>
</dbReference>
<dbReference type="SUPFAM" id="SSF46689">
    <property type="entry name" value="Homeodomain-like"/>
    <property type="match status" value="1"/>
</dbReference>
<evidence type="ECO:0000259" key="6">
    <source>
        <dbReference type="PROSITE" id="PS50977"/>
    </source>
</evidence>
<dbReference type="InterPro" id="IPR009057">
    <property type="entry name" value="Homeodomain-like_sf"/>
</dbReference>
<dbReference type="KEGG" id="kal:KALB_673"/>
<dbReference type="InterPro" id="IPR050109">
    <property type="entry name" value="HTH-type_TetR-like_transc_reg"/>
</dbReference>
<dbReference type="Pfam" id="PF00440">
    <property type="entry name" value="TetR_N"/>
    <property type="match status" value="1"/>
</dbReference>
<keyword evidence="1" id="KW-0805">Transcription regulation</keyword>
<dbReference type="Gene3D" id="1.10.357.10">
    <property type="entry name" value="Tetracycline Repressor, domain 2"/>
    <property type="match status" value="1"/>
</dbReference>
<evidence type="ECO:0000256" key="4">
    <source>
        <dbReference type="PROSITE-ProRule" id="PRU00335"/>
    </source>
</evidence>